<dbReference type="OrthoDB" id="3052647at2759"/>
<evidence type="ECO:0008006" key="5">
    <source>
        <dbReference type="Google" id="ProtNLM"/>
    </source>
</evidence>
<feature type="compositionally biased region" description="Polar residues" evidence="1">
    <location>
        <begin position="380"/>
        <end position="390"/>
    </location>
</feature>
<dbReference type="AlphaFoldDB" id="A0A6A4HQE7"/>
<evidence type="ECO:0000256" key="1">
    <source>
        <dbReference type="SAM" id="MobiDB-lite"/>
    </source>
</evidence>
<organism evidence="3 4">
    <name type="scientific">Gymnopus androsaceus JB14</name>
    <dbReference type="NCBI Taxonomy" id="1447944"/>
    <lineage>
        <taxon>Eukaryota</taxon>
        <taxon>Fungi</taxon>
        <taxon>Dikarya</taxon>
        <taxon>Basidiomycota</taxon>
        <taxon>Agaricomycotina</taxon>
        <taxon>Agaricomycetes</taxon>
        <taxon>Agaricomycetidae</taxon>
        <taxon>Agaricales</taxon>
        <taxon>Marasmiineae</taxon>
        <taxon>Omphalotaceae</taxon>
        <taxon>Gymnopus</taxon>
    </lineage>
</organism>
<feature type="compositionally biased region" description="Polar residues" evidence="1">
    <location>
        <begin position="324"/>
        <end position="339"/>
    </location>
</feature>
<protein>
    <recommendedName>
        <fullName evidence="5">Transmembrane protein</fullName>
    </recommendedName>
</protein>
<sequence>MSTTTTGTFVRAVIAVEDPSNAAGWNCTVDNHLINSSLITFNGLVTGIVACDSGLTLAGMFDEHTLEMNFEFSESTEGANDATSTIWLDSIQYQPLLSDPLDGVMLRVHNSDPFVTYNNNTGTWLGGQYLEETPGVYEEWNATSNLNGAASLNFAFTGSSVALYGVNFVSCNSNNASYTVDGGPVDHFTLPSSTSIISNASSLSTVLNWPLLNLSLSDGQHNLNISTAANVSVNPQPLSIVYFIIKTNSSSVHSITSPTTSSPPSSVSSAPRSFRAKSEVIGIVSGVVTVILLSCIWVVYRKRIRAKSRSGMVTVPILSPGDSADTSNQLFPRTDSQGIGVSEESEEARSGKESGAHLPQARYTDSMEEIPWSLRGPLSSSASLAPTNESEPIPHPAAVSLRTDDNVIRPPLNTNIGPGSSSLFQGSRKFAVNNSTFNSAARDIHLHYHSYPEDKNNASRGT</sequence>
<evidence type="ECO:0000313" key="3">
    <source>
        <dbReference type="EMBL" id="KAE9400306.1"/>
    </source>
</evidence>
<keyword evidence="2" id="KW-0812">Transmembrane</keyword>
<feature type="transmembrane region" description="Helical" evidence="2">
    <location>
        <begin position="280"/>
        <end position="300"/>
    </location>
</feature>
<keyword evidence="4" id="KW-1185">Reference proteome</keyword>
<dbReference type="EMBL" id="ML769458">
    <property type="protein sequence ID" value="KAE9400306.1"/>
    <property type="molecule type" value="Genomic_DNA"/>
</dbReference>
<evidence type="ECO:0000256" key="2">
    <source>
        <dbReference type="SAM" id="Phobius"/>
    </source>
</evidence>
<proteinExistence type="predicted"/>
<dbReference type="Proteomes" id="UP000799118">
    <property type="component" value="Unassembled WGS sequence"/>
</dbReference>
<dbReference type="Gene3D" id="2.60.120.260">
    <property type="entry name" value="Galactose-binding domain-like"/>
    <property type="match status" value="1"/>
</dbReference>
<feature type="region of interest" description="Disordered" evidence="1">
    <location>
        <begin position="324"/>
        <end position="362"/>
    </location>
</feature>
<keyword evidence="2" id="KW-1133">Transmembrane helix</keyword>
<feature type="region of interest" description="Disordered" evidence="1">
    <location>
        <begin position="380"/>
        <end position="400"/>
    </location>
</feature>
<accession>A0A6A4HQE7</accession>
<keyword evidence="2" id="KW-0472">Membrane</keyword>
<name>A0A6A4HQE7_9AGAR</name>
<evidence type="ECO:0000313" key="4">
    <source>
        <dbReference type="Proteomes" id="UP000799118"/>
    </source>
</evidence>
<reference evidence="3" key="1">
    <citation type="journal article" date="2019" name="Environ. Microbiol.">
        <title>Fungal ecological strategies reflected in gene transcription - a case study of two litter decomposers.</title>
        <authorList>
            <person name="Barbi F."/>
            <person name="Kohler A."/>
            <person name="Barry K."/>
            <person name="Baskaran P."/>
            <person name="Daum C."/>
            <person name="Fauchery L."/>
            <person name="Ihrmark K."/>
            <person name="Kuo A."/>
            <person name="LaButti K."/>
            <person name="Lipzen A."/>
            <person name="Morin E."/>
            <person name="Grigoriev I.V."/>
            <person name="Henrissat B."/>
            <person name="Lindahl B."/>
            <person name="Martin F."/>
        </authorList>
    </citation>
    <scope>NUCLEOTIDE SEQUENCE</scope>
    <source>
        <strain evidence="3">JB14</strain>
    </source>
</reference>
<gene>
    <name evidence="3" type="ORF">BT96DRAFT_975431</name>
</gene>